<keyword evidence="1" id="KW-0812">Transmembrane</keyword>
<feature type="signal peptide" evidence="2">
    <location>
        <begin position="1"/>
        <end position="21"/>
    </location>
</feature>
<sequence>MFCFVNFCLLFFFNFFILALMQETTGPIAYDKTIEIVYIIREKMSITVRLEDPFDCIKWAGLQYSSTEEIVNSTYLDNVTIKHMSLELDFLSNYSTSGIFIIFNDTKGNTFTKEPLFKFTQSNSRGLDEKHICLKHCTIIFNIKKVLKKYCSDHGRFTHQCCKSKHQTSIGGDSKEFITAEINVEKTNRNSKEESVEIDIIPNDPKFYYKPDINYTFICNASRLPKNMYLLLNLKEAQGNEIHKLSKSKETLLEYSSSLQEKYNNSKIYCEIRSKTKKNWSIKSREITLFLKESKTQQNTSLQHDVTFHMNEYYIGLILGVLCLSVGVILYFYCKFRAKKNALQDTTVYTYATQQEVMYAQLQLDLNKSLSVPPKNERIPYTTIAGVLKPSNKSREK</sequence>
<name>A0A8S4HVC7_9NEOP</name>
<dbReference type="OrthoDB" id="7481581at2759"/>
<dbReference type="Proteomes" id="UP000838878">
    <property type="component" value="Chromosome 1"/>
</dbReference>
<keyword evidence="2" id="KW-0732">Signal</keyword>
<feature type="non-terminal residue" evidence="3">
    <location>
        <position position="397"/>
    </location>
</feature>
<feature type="chain" id="PRO_5035894565" evidence="2">
    <location>
        <begin position="22"/>
        <end position="397"/>
    </location>
</feature>
<proteinExistence type="predicted"/>
<dbReference type="AlphaFoldDB" id="A0A8S4HVC7"/>
<gene>
    <name evidence="3" type="ORF">BINO364_LOCUS200</name>
</gene>
<protein>
    <submittedName>
        <fullName evidence="3">Uncharacterized protein</fullName>
    </submittedName>
</protein>
<accession>A0A8S4HVC7</accession>
<reference evidence="3" key="1">
    <citation type="submission" date="2021-12" db="EMBL/GenBank/DDBJ databases">
        <authorList>
            <person name="Martin H S."/>
        </authorList>
    </citation>
    <scope>NUCLEOTIDE SEQUENCE</scope>
</reference>
<keyword evidence="1" id="KW-0472">Membrane</keyword>
<evidence type="ECO:0000256" key="1">
    <source>
        <dbReference type="SAM" id="Phobius"/>
    </source>
</evidence>
<dbReference type="EMBL" id="OV170221">
    <property type="protein sequence ID" value="CAH0712995.1"/>
    <property type="molecule type" value="Genomic_DNA"/>
</dbReference>
<evidence type="ECO:0000313" key="4">
    <source>
        <dbReference type="Proteomes" id="UP000838878"/>
    </source>
</evidence>
<evidence type="ECO:0000313" key="3">
    <source>
        <dbReference type="EMBL" id="CAH0712995.1"/>
    </source>
</evidence>
<feature type="transmembrane region" description="Helical" evidence="1">
    <location>
        <begin position="313"/>
        <end position="334"/>
    </location>
</feature>
<evidence type="ECO:0000256" key="2">
    <source>
        <dbReference type="SAM" id="SignalP"/>
    </source>
</evidence>
<keyword evidence="4" id="KW-1185">Reference proteome</keyword>
<keyword evidence="1" id="KW-1133">Transmembrane helix</keyword>
<organism evidence="3 4">
    <name type="scientific">Brenthis ino</name>
    <name type="common">lesser marbled fritillary</name>
    <dbReference type="NCBI Taxonomy" id="405034"/>
    <lineage>
        <taxon>Eukaryota</taxon>
        <taxon>Metazoa</taxon>
        <taxon>Ecdysozoa</taxon>
        <taxon>Arthropoda</taxon>
        <taxon>Hexapoda</taxon>
        <taxon>Insecta</taxon>
        <taxon>Pterygota</taxon>
        <taxon>Neoptera</taxon>
        <taxon>Endopterygota</taxon>
        <taxon>Lepidoptera</taxon>
        <taxon>Glossata</taxon>
        <taxon>Ditrysia</taxon>
        <taxon>Papilionoidea</taxon>
        <taxon>Nymphalidae</taxon>
        <taxon>Heliconiinae</taxon>
        <taxon>Argynnini</taxon>
        <taxon>Brenthis</taxon>
    </lineage>
</organism>